<accession>A0AA42LR94</accession>
<dbReference type="InterPro" id="IPR050483">
    <property type="entry name" value="CoA-transferase_III_domain"/>
</dbReference>
<dbReference type="InterPro" id="IPR003673">
    <property type="entry name" value="CoA-Trfase_fam_III"/>
</dbReference>
<dbReference type="PANTHER" id="PTHR48207">
    <property type="entry name" value="SUCCINATE--HYDROXYMETHYLGLUTARATE COA-TRANSFERASE"/>
    <property type="match status" value="1"/>
</dbReference>
<dbReference type="AlphaFoldDB" id="A0AA42LR94"/>
<dbReference type="InterPro" id="IPR044855">
    <property type="entry name" value="CoA-Trfase_III_dom3_sf"/>
</dbReference>
<dbReference type="GO" id="GO:0008410">
    <property type="term" value="F:CoA-transferase activity"/>
    <property type="evidence" value="ECO:0007669"/>
    <property type="project" value="TreeGrafter"/>
</dbReference>
<dbReference type="RefSeq" id="WP_279996276.1">
    <property type="nucleotide sequence ID" value="NZ_JAOCDZ010000014.1"/>
</dbReference>
<gene>
    <name evidence="2" type="ORF">N5D93_19995</name>
</gene>
<proteinExistence type="predicted"/>
<dbReference type="EMBL" id="JAOCDZ010000014">
    <property type="protein sequence ID" value="MDH0738110.1"/>
    <property type="molecule type" value="Genomic_DNA"/>
</dbReference>
<sequence>MTSLIDSERSALAGVRVLDLTSVVFGPYASQILADYGADVIKIEAPAGDSTRRTGPSQEDGLAAIFLGINRNKRSVVLDLKQPDARDALLKMLEHADVLMHSMRPAKMARLGLDPQTLCARHPRLIYAGLYGFGEGGAYAGMPAYDDIVQGLAGVADITQRQGGTPRYLPTIAADKTCGLIGAHAILAALFQRERTGRGQQLEVPMFESMTSYLLVEHFYGRHLCDEPGPAGYPRALAPWRRPYQTADAYLCMMPYTDAHWQRFFNETGHPELAHDARFTDIAARTRHIDELYERVGGIVIRHDNAYWLALCQRLEIPAAPVNRLEDLEQDPHLRSVDFFVPLQSAAGHRYQFVRNPVRLQHSHVPPTMPPRLGEHTRQVLRQAGLDPDHIARLLSTGAAHDAATAPASLSPPENM</sequence>
<dbReference type="Proteomes" id="UP001161094">
    <property type="component" value="Unassembled WGS sequence"/>
</dbReference>
<reference evidence="2" key="1">
    <citation type="submission" date="2022-09" db="EMBL/GenBank/DDBJ databases">
        <title>Intensive care unit water sources are persistently colonized with multi-drug resistant bacteria and are the site of extensive horizontal gene transfer of antibiotic resistance genes.</title>
        <authorList>
            <person name="Diorio-Toth L."/>
        </authorList>
    </citation>
    <scope>NUCLEOTIDE SEQUENCE</scope>
    <source>
        <strain evidence="2">GD03843</strain>
    </source>
</reference>
<dbReference type="Gene3D" id="3.40.50.10540">
    <property type="entry name" value="Crotonobetainyl-coa:carnitine coa-transferase, domain 1"/>
    <property type="match status" value="1"/>
</dbReference>
<dbReference type="InterPro" id="IPR023606">
    <property type="entry name" value="CoA-Trfase_III_dom_1_sf"/>
</dbReference>
<keyword evidence="1 2" id="KW-0808">Transferase</keyword>
<evidence type="ECO:0000313" key="3">
    <source>
        <dbReference type="Proteomes" id="UP001161094"/>
    </source>
</evidence>
<evidence type="ECO:0000313" key="2">
    <source>
        <dbReference type="EMBL" id="MDH0738110.1"/>
    </source>
</evidence>
<comment type="caution">
    <text evidence="2">The sequence shown here is derived from an EMBL/GenBank/DDBJ whole genome shotgun (WGS) entry which is preliminary data.</text>
</comment>
<dbReference type="Gene3D" id="3.30.1540.10">
    <property type="entry name" value="formyl-coa transferase, domain 3"/>
    <property type="match status" value="1"/>
</dbReference>
<dbReference type="PANTHER" id="PTHR48207:SF4">
    <property type="entry name" value="BLL6097 PROTEIN"/>
    <property type="match status" value="1"/>
</dbReference>
<evidence type="ECO:0000256" key="1">
    <source>
        <dbReference type="ARBA" id="ARBA00022679"/>
    </source>
</evidence>
<dbReference type="Pfam" id="PF02515">
    <property type="entry name" value="CoA_transf_3"/>
    <property type="match status" value="1"/>
</dbReference>
<organism evidence="2 3">
    <name type="scientific">Achromobacter spanius</name>
    <dbReference type="NCBI Taxonomy" id="217203"/>
    <lineage>
        <taxon>Bacteria</taxon>
        <taxon>Pseudomonadati</taxon>
        <taxon>Pseudomonadota</taxon>
        <taxon>Betaproteobacteria</taxon>
        <taxon>Burkholderiales</taxon>
        <taxon>Alcaligenaceae</taxon>
        <taxon>Achromobacter</taxon>
    </lineage>
</organism>
<name>A0AA42LR94_9BURK</name>
<dbReference type="SUPFAM" id="SSF89796">
    <property type="entry name" value="CoA-transferase family III (CaiB/BaiF)"/>
    <property type="match status" value="1"/>
</dbReference>
<protein>
    <submittedName>
        <fullName evidence="2">CoA transferase</fullName>
    </submittedName>
</protein>